<sequence length="690" mass="78667">MLSRSLSRIRYYGRLKNIIEKQAFPISGSRIFNMNQSKAYLSTTATDTKDTTSGEKFEFHAEVKNLLNIVAESLYSDQEVFIRELISNASDAIEKRRCKEMVEVGDATQVVEDNPLEIRIDVDEGNNRLVITDTGIGMNKEELINCLGTIAKSGSKDFKDINKGKTSAEQIIGQFGVGFYSAFIVADKIKVSTRKWGSDEGFTWTWDGATGYMIEKVNEGISYGTKIEIDLKPGDCSKFSKSSTIKDIISKYSYFITVPIILNGERINTMNALWTKHPREVTDEMNENFYRQLVKTHHQHLSPERPQYTIHYKTDVPLSIRALLYVPTHKVTQLEYAASTSDCTVSLYARNVLIKANAKELLPRYLRFLVGVVDSEDVPLNLSRELIQMDKVILKLKKVLTEKIMSFFISQQKKDRVKYVDFYNGYSMYFKEGVCLESDQSIKESISNLLLFESSRLKKGDVTTLKEYIGRMKEDQKEIYYLYTPNRQIAESSPYYEMFKNNGYEVLFIYDPADEIVMSHLPQYDRKNLVPVEQWVKNEGSKLDDEASKSQSTNMEKEEFLAFVKESLGKTKVDKVQPSYRQSEHPAILTISNVDHTAVRNLIRTGQVKNLDYLGFLQPTLILSMNHPVVAGAMKLKKKNKELAALVMEQVYDNALVSAGLMGDSSQMISRINKVMSGLMEQEKSTILTP</sequence>
<dbReference type="Gene3D" id="3.30.230.80">
    <property type="match status" value="1"/>
</dbReference>
<dbReference type="Pfam" id="PF00183">
    <property type="entry name" value="HSP90"/>
    <property type="match status" value="1"/>
</dbReference>
<dbReference type="GO" id="GO:0140662">
    <property type="term" value="F:ATP-dependent protein folding chaperone"/>
    <property type="evidence" value="ECO:0007669"/>
    <property type="project" value="InterPro"/>
</dbReference>
<dbReference type="WBParaSite" id="SRAE_1000269200.1">
    <property type="protein sequence ID" value="SRAE_1000269200.1"/>
    <property type="gene ID" value="WBGene00259308"/>
</dbReference>
<dbReference type="GeneID" id="36376803"/>
<dbReference type="InterPro" id="IPR036890">
    <property type="entry name" value="HATPase_C_sf"/>
</dbReference>
<dbReference type="eggNOG" id="KOG0019">
    <property type="taxonomic scope" value="Eukaryota"/>
</dbReference>
<feature type="binding site" evidence="5">
    <location>
        <position position="138"/>
    </location>
    <ligand>
        <name>ATP</name>
        <dbReference type="ChEBI" id="CHEBI:30616"/>
    </ligand>
</feature>
<keyword evidence="4" id="KW-0143">Chaperone</keyword>
<dbReference type="GO" id="GO:0016887">
    <property type="term" value="F:ATP hydrolysis activity"/>
    <property type="evidence" value="ECO:0007669"/>
    <property type="project" value="InterPro"/>
</dbReference>
<dbReference type="InterPro" id="IPR037196">
    <property type="entry name" value="HSP90_C"/>
</dbReference>
<dbReference type="PANTHER" id="PTHR11528">
    <property type="entry name" value="HEAT SHOCK PROTEIN 90 FAMILY MEMBER"/>
    <property type="match status" value="1"/>
</dbReference>
<accession>A0A090L8H8</accession>
<dbReference type="GO" id="GO:0005524">
    <property type="term" value="F:ATP binding"/>
    <property type="evidence" value="ECO:0007669"/>
    <property type="project" value="UniProtKB-KW"/>
</dbReference>
<dbReference type="SUPFAM" id="SSF54211">
    <property type="entry name" value="Ribosomal protein S5 domain 2-like"/>
    <property type="match status" value="1"/>
</dbReference>
<dbReference type="FunFam" id="3.40.50.11260:FF:000004">
    <property type="entry name" value="Heat shock protein 75 mitochondrial"/>
    <property type="match status" value="1"/>
</dbReference>
<dbReference type="OrthoDB" id="28737at2759"/>
<dbReference type="SUPFAM" id="SSF110942">
    <property type="entry name" value="HSP90 C-terminal domain"/>
    <property type="match status" value="1"/>
</dbReference>
<reference evidence="6 7" key="1">
    <citation type="submission" date="2014-09" db="EMBL/GenBank/DDBJ databases">
        <authorList>
            <person name="Martin A.A."/>
        </authorList>
    </citation>
    <scope>NUCLEOTIDE SEQUENCE</scope>
    <source>
        <strain evidence="7">ED321</strain>
        <strain evidence="6">ED321 Heterogonic</strain>
    </source>
</reference>
<dbReference type="CDD" id="cd16927">
    <property type="entry name" value="HATPase_Hsp90-like"/>
    <property type="match status" value="1"/>
</dbReference>
<dbReference type="InterPro" id="IPR020568">
    <property type="entry name" value="Ribosomal_Su5_D2-typ_SF"/>
</dbReference>
<evidence type="ECO:0000313" key="9">
    <source>
        <dbReference type="WormBase" id="SRAE_1000269200"/>
    </source>
</evidence>
<evidence type="ECO:0000313" key="8">
    <source>
        <dbReference type="WBParaSite" id="SRAE_1000269200.1"/>
    </source>
</evidence>
<protein>
    <submittedName>
        <fullName evidence="6">Heat shock protein Hsp90 family and Histidine kinase-like ATPase, ATP-binding domain and Ribosomal protein S5 domain 2-type fold and Heat shock protein Hsp90, N-terminal domain-containing protein</fullName>
    </submittedName>
</protein>
<proteinExistence type="inferred from homology"/>
<dbReference type="NCBIfam" id="NF003555">
    <property type="entry name" value="PRK05218.1"/>
    <property type="match status" value="1"/>
</dbReference>
<dbReference type="Pfam" id="PF13589">
    <property type="entry name" value="HATPase_c_3"/>
    <property type="match status" value="1"/>
</dbReference>
<feature type="binding site" evidence="5">
    <location>
        <position position="84"/>
    </location>
    <ligand>
        <name>ATP</name>
        <dbReference type="ChEBI" id="CHEBI:30616"/>
    </ligand>
</feature>
<gene>
    <name evidence="6 8 9" type="ORF">SRAE_1000269200</name>
</gene>
<dbReference type="AlphaFoldDB" id="A0A090L8H8"/>
<dbReference type="PIRSF" id="PIRSF002583">
    <property type="entry name" value="Hsp90"/>
    <property type="match status" value="1"/>
</dbReference>
<evidence type="ECO:0000256" key="1">
    <source>
        <dbReference type="ARBA" id="ARBA00008239"/>
    </source>
</evidence>
<evidence type="ECO:0000256" key="4">
    <source>
        <dbReference type="ARBA" id="ARBA00023186"/>
    </source>
</evidence>
<keyword evidence="6" id="KW-0418">Kinase</keyword>
<feature type="binding site" evidence="5">
    <location>
        <position position="133"/>
    </location>
    <ligand>
        <name>ATP</name>
        <dbReference type="ChEBI" id="CHEBI:30616"/>
    </ligand>
</feature>
<feature type="binding site" evidence="5">
    <location>
        <position position="152"/>
    </location>
    <ligand>
        <name>ATP</name>
        <dbReference type="ChEBI" id="CHEBI:30616"/>
    </ligand>
</feature>
<evidence type="ECO:0000313" key="6">
    <source>
        <dbReference type="EMBL" id="CEF64438.1"/>
    </source>
</evidence>
<dbReference type="WormBase" id="SRAE_1000269200">
    <property type="protein sequence ID" value="SRP12127"/>
    <property type="gene ID" value="WBGene00259308"/>
</dbReference>
<name>A0A090L8H8_STRRB</name>
<comment type="similarity">
    <text evidence="1">Belongs to the heat shock protein 90 family.</text>
</comment>
<feature type="binding site" evidence="5">
    <location>
        <position position="384"/>
    </location>
    <ligand>
        <name>ATP</name>
        <dbReference type="ChEBI" id="CHEBI:30616"/>
    </ligand>
</feature>
<dbReference type="SUPFAM" id="SSF55874">
    <property type="entry name" value="ATPase domain of HSP90 chaperone/DNA topoisomerase II/histidine kinase"/>
    <property type="match status" value="1"/>
</dbReference>
<dbReference type="Gene3D" id="1.20.120.790">
    <property type="entry name" value="Heat shock protein 90, C-terminal domain"/>
    <property type="match status" value="1"/>
</dbReference>
<feature type="binding site" evidence="5">
    <location>
        <begin position="153"/>
        <end position="154"/>
    </location>
    <ligand>
        <name>ATP</name>
        <dbReference type="ChEBI" id="CHEBI:30616"/>
    </ligand>
</feature>
<keyword evidence="3 5" id="KW-0067">ATP-binding</keyword>
<organism evidence="6">
    <name type="scientific">Strongyloides ratti</name>
    <name type="common">Parasitic roundworm</name>
    <dbReference type="NCBI Taxonomy" id="34506"/>
    <lineage>
        <taxon>Eukaryota</taxon>
        <taxon>Metazoa</taxon>
        <taxon>Ecdysozoa</taxon>
        <taxon>Nematoda</taxon>
        <taxon>Chromadorea</taxon>
        <taxon>Rhabditida</taxon>
        <taxon>Tylenchina</taxon>
        <taxon>Panagrolaimomorpha</taxon>
        <taxon>Strongyloidoidea</taxon>
        <taxon>Strongyloididae</taxon>
        <taxon>Strongyloides</taxon>
    </lineage>
</organism>
<feature type="binding site" evidence="5">
    <location>
        <position position="88"/>
    </location>
    <ligand>
        <name>ATP</name>
        <dbReference type="ChEBI" id="CHEBI:30616"/>
    </ligand>
</feature>
<keyword evidence="6" id="KW-0689">Ribosomal protein</keyword>
<dbReference type="CTD" id="36376803"/>
<keyword evidence="7" id="KW-1185">Reference proteome</keyword>
<feature type="binding site" evidence="5">
    <location>
        <begin position="174"/>
        <end position="179"/>
    </location>
    <ligand>
        <name>ATP</name>
        <dbReference type="ChEBI" id="CHEBI:30616"/>
    </ligand>
</feature>
<evidence type="ECO:0000313" key="7">
    <source>
        <dbReference type="Proteomes" id="UP000035682"/>
    </source>
</evidence>
<dbReference type="OMA" id="DHTQQNE"/>
<dbReference type="Proteomes" id="UP000035682">
    <property type="component" value="Unplaced"/>
</dbReference>
<feature type="binding site" evidence="5">
    <location>
        <position position="225"/>
    </location>
    <ligand>
        <name>ATP</name>
        <dbReference type="ChEBI" id="CHEBI:30616"/>
    </ligand>
</feature>
<dbReference type="GO" id="GO:0005840">
    <property type="term" value="C:ribosome"/>
    <property type="evidence" value="ECO:0007669"/>
    <property type="project" value="UniProtKB-KW"/>
</dbReference>
<keyword evidence="6" id="KW-0346">Stress response</keyword>
<reference evidence="8" key="2">
    <citation type="submission" date="2020-12" db="UniProtKB">
        <authorList>
            <consortium name="WormBaseParasite"/>
        </authorList>
    </citation>
    <scope>IDENTIFICATION</scope>
</reference>
<dbReference type="InterPro" id="IPR001404">
    <property type="entry name" value="Hsp90_fam"/>
</dbReference>
<keyword evidence="2 5" id="KW-0547">Nucleotide-binding</keyword>
<dbReference type="FunFam" id="3.30.230.80:FF:000004">
    <property type="entry name" value="Heat shock protein 75 kDa"/>
    <property type="match status" value="1"/>
</dbReference>
<dbReference type="Gene3D" id="3.30.565.10">
    <property type="entry name" value="Histidine kinase-like ATPase, C-terminal domain"/>
    <property type="match status" value="1"/>
</dbReference>
<evidence type="ECO:0000256" key="2">
    <source>
        <dbReference type="ARBA" id="ARBA00022741"/>
    </source>
</evidence>
<dbReference type="InterPro" id="IPR020575">
    <property type="entry name" value="Hsp90_N"/>
</dbReference>
<dbReference type="PRINTS" id="PR00775">
    <property type="entry name" value="HEATSHOCK90"/>
</dbReference>
<dbReference type="STRING" id="34506.A0A090L8H8"/>
<dbReference type="RefSeq" id="XP_024503639.1">
    <property type="nucleotide sequence ID" value="XM_024649798.1"/>
</dbReference>
<dbReference type="HAMAP" id="MF_00505">
    <property type="entry name" value="HSP90"/>
    <property type="match status" value="1"/>
</dbReference>
<keyword evidence="6" id="KW-0687">Ribonucleoprotein</keyword>
<dbReference type="GO" id="GO:0051082">
    <property type="term" value="F:unfolded protein binding"/>
    <property type="evidence" value="ECO:0007669"/>
    <property type="project" value="InterPro"/>
</dbReference>
<dbReference type="GO" id="GO:0016301">
    <property type="term" value="F:kinase activity"/>
    <property type="evidence" value="ECO:0007669"/>
    <property type="project" value="UniProtKB-KW"/>
</dbReference>
<dbReference type="EMBL" id="LN609528">
    <property type="protein sequence ID" value="CEF64438.1"/>
    <property type="molecule type" value="Genomic_DNA"/>
</dbReference>
<evidence type="ECO:0000256" key="3">
    <source>
        <dbReference type="ARBA" id="ARBA00022840"/>
    </source>
</evidence>
<keyword evidence="6" id="KW-0808">Transferase</keyword>
<evidence type="ECO:0000256" key="5">
    <source>
        <dbReference type="PIRSR" id="PIRSR002583-1"/>
    </source>
</evidence>
<dbReference type="Gene3D" id="3.40.50.11260">
    <property type="match status" value="1"/>
</dbReference>